<sequence>MGSIYIGIVFVFLFLTILLSALAKQKKINFYFLFIVYFLLLTGYLIKAGFDVKEYNAYNREPFSNVRGIVINNESVTIKDHDKLFEELKSDEFTWVNHPVKKQEYFISIYTKQRVYTFKIWDTYNQGVLVYRINKKGKEFVTNRNDGVGYLLNNIK</sequence>
<reference evidence="2 3" key="1">
    <citation type="submission" date="2020-08" db="EMBL/GenBank/DDBJ databases">
        <title>Functional genomics of gut bacteria from endangered species of beetles.</title>
        <authorList>
            <person name="Carlos-Shanley C."/>
        </authorList>
    </citation>
    <scope>NUCLEOTIDE SEQUENCE [LARGE SCALE GENOMIC DNA]</scope>
    <source>
        <strain evidence="2 3">S00136</strain>
    </source>
</reference>
<evidence type="ECO:0000313" key="2">
    <source>
        <dbReference type="EMBL" id="MBB6370807.1"/>
    </source>
</evidence>
<dbReference type="RefSeq" id="WP_184158199.1">
    <property type="nucleotide sequence ID" value="NZ_JACHLC010000001.1"/>
</dbReference>
<accession>A0A841N2Z7</accession>
<organism evidence="2 3">
    <name type="scientific">Chryseobacterium shigense</name>
    <dbReference type="NCBI Taxonomy" id="297244"/>
    <lineage>
        <taxon>Bacteria</taxon>
        <taxon>Pseudomonadati</taxon>
        <taxon>Bacteroidota</taxon>
        <taxon>Flavobacteriia</taxon>
        <taxon>Flavobacteriales</taxon>
        <taxon>Weeksellaceae</taxon>
        <taxon>Chryseobacterium group</taxon>
        <taxon>Chryseobacterium</taxon>
    </lineage>
</organism>
<feature type="transmembrane region" description="Helical" evidence="1">
    <location>
        <begin position="30"/>
        <end position="50"/>
    </location>
</feature>
<proteinExistence type="predicted"/>
<gene>
    <name evidence="2" type="ORF">HNP36_001860</name>
</gene>
<protein>
    <submittedName>
        <fullName evidence="2">Uncharacterized protein</fullName>
    </submittedName>
</protein>
<keyword evidence="1" id="KW-1133">Transmembrane helix</keyword>
<dbReference type="AlphaFoldDB" id="A0A841N2Z7"/>
<dbReference type="Proteomes" id="UP000589738">
    <property type="component" value="Unassembled WGS sequence"/>
</dbReference>
<keyword evidence="1" id="KW-0472">Membrane</keyword>
<comment type="caution">
    <text evidence="2">The sequence shown here is derived from an EMBL/GenBank/DDBJ whole genome shotgun (WGS) entry which is preliminary data.</text>
</comment>
<keyword evidence="1" id="KW-0812">Transmembrane</keyword>
<evidence type="ECO:0000313" key="3">
    <source>
        <dbReference type="Proteomes" id="UP000589738"/>
    </source>
</evidence>
<dbReference type="EMBL" id="JACHLC010000001">
    <property type="protein sequence ID" value="MBB6370807.1"/>
    <property type="molecule type" value="Genomic_DNA"/>
</dbReference>
<name>A0A841N2Z7_9FLAO</name>
<feature type="transmembrane region" description="Helical" evidence="1">
    <location>
        <begin position="6"/>
        <end position="23"/>
    </location>
</feature>
<evidence type="ECO:0000256" key="1">
    <source>
        <dbReference type="SAM" id="Phobius"/>
    </source>
</evidence>
<keyword evidence="3" id="KW-1185">Reference proteome</keyword>